<feature type="transmembrane region" description="Helical" evidence="2">
    <location>
        <begin position="134"/>
        <end position="153"/>
    </location>
</feature>
<dbReference type="EMBL" id="OX459120">
    <property type="protein sequence ID" value="CAI9100505.1"/>
    <property type="molecule type" value="Genomic_DNA"/>
</dbReference>
<evidence type="ECO:0000313" key="3">
    <source>
        <dbReference type="EMBL" id="CAI9100505.1"/>
    </source>
</evidence>
<name>A0AAV1CYI7_OLDCO</name>
<dbReference type="PANTHER" id="PTHR36784:SF1">
    <property type="entry name" value="HISTONE-LYSINE N-METHYLTRANSFERASE"/>
    <property type="match status" value="1"/>
</dbReference>
<protein>
    <submittedName>
        <fullName evidence="3">OLC1v1037621C1</fullName>
    </submittedName>
</protein>
<feature type="transmembrane region" description="Helical" evidence="2">
    <location>
        <begin position="162"/>
        <end position="182"/>
    </location>
</feature>
<keyword evidence="2" id="KW-0472">Membrane</keyword>
<keyword evidence="2" id="KW-0812">Transmembrane</keyword>
<accession>A0AAV1CYI7</accession>
<evidence type="ECO:0000256" key="2">
    <source>
        <dbReference type="SAM" id="Phobius"/>
    </source>
</evidence>
<feature type="region of interest" description="Disordered" evidence="1">
    <location>
        <begin position="27"/>
        <end position="54"/>
    </location>
</feature>
<keyword evidence="2" id="KW-1133">Transmembrane helix</keyword>
<reference evidence="3" key="1">
    <citation type="submission" date="2023-03" db="EMBL/GenBank/DDBJ databases">
        <authorList>
            <person name="Julca I."/>
        </authorList>
    </citation>
    <scope>NUCLEOTIDE SEQUENCE</scope>
</reference>
<proteinExistence type="predicted"/>
<organism evidence="3 4">
    <name type="scientific">Oldenlandia corymbosa var. corymbosa</name>
    <dbReference type="NCBI Taxonomy" id="529605"/>
    <lineage>
        <taxon>Eukaryota</taxon>
        <taxon>Viridiplantae</taxon>
        <taxon>Streptophyta</taxon>
        <taxon>Embryophyta</taxon>
        <taxon>Tracheophyta</taxon>
        <taxon>Spermatophyta</taxon>
        <taxon>Magnoliopsida</taxon>
        <taxon>eudicotyledons</taxon>
        <taxon>Gunneridae</taxon>
        <taxon>Pentapetalae</taxon>
        <taxon>asterids</taxon>
        <taxon>lamiids</taxon>
        <taxon>Gentianales</taxon>
        <taxon>Rubiaceae</taxon>
        <taxon>Rubioideae</taxon>
        <taxon>Spermacoceae</taxon>
        <taxon>Hedyotis-Oldenlandia complex</taxon>
        <taxon>Oldenlandia</taxon>
    </lineage>
</organism>
<dbReference type="Proteomes" id="UP001161247">
    <property type="component" value="Chromosome 3"/>
</dbReference>
<gene>
    <name evidence="3" type="ORF">OLC1_LOCUS10320</name>
</gene>
<keyword evidence="4" id="KW-1185">Reference proteome</keyword>
<evidence type="ECO:0000313" key="4">
    <source>
        <dbReference type="Proteomes" id="UP001161247"/>
    </source>
</evidence>
<feature type="transmembrane region" description="Helical" evidence="2">
    <location>
        <begin position="88"/>
        <end position="110"/>
    </location>
</feature>
<evidence type="ECO:0000256" key="1">
    <source>
        <dbReference type="SAM" id="MobiDB-lite"/>
    </source>
</evidence>
<dbReference type="PANTHER" id="PTHR36784">
    <property type="entry name" value="HISTONE-LYSINE N-METHYLTRANSFERASE"/>
    <property type="match status" value="1"/>
</dbReference>
<dbReference type="AlphaFoldDB" id="A0AAV1CYI7"/>
<sequence>MEREVQVASEKSRRRKWKTMKNLKRKWRKSGGGDLIEDEDDFSLPTSADSRPMETHGRRLTDFSILSSHPKQEELVRSLERIQAQQSLLWRSVFSGLLVGYVVFLLYSIYHQAYYPWELRYHAYFLYELDSRSIITADWVAILACLIAIRGLLHNSRHQRKWLWYSCCPGVLVMVFWLRHMLRLASFRWDVLWLPLGPLGEMMVGARNTIMGDLPVREAGFLIPMERGVPMATRDGSMLPK</sequence>